<evidence type="ECO:0000256" key="1">
    <source>
        <dbReference type="SAM" id="MobiDB-lite"/>
    </source>
</evidence>
<feature type="region of interest" description="Disordered" evidence="1">
    <location>
        <begin position="107"/>
        <end position="159"/>
    </location>
</feature>
<gene>
    <name evidence="2" type="ORF">B0T18DRAFT_413197</name>
</gene>
<comment type="caution">
    <text evidence="2">The sequence shown here is derived from an EMBL/GenBank/DDBJ whole genome shotgun (WGS) entry which is preliminary data.</text>
</comment>
<protein>
    <submittedName>
        <fullName evidence="2">Uncharacterized protein</fullName>
    </submittedName>
</protein>
<dbReference type="AlphaFoldDB" id="A0AA40EX52"/>
<proteinExistence type="predicted"/>
<evidence type="ECO:0000313" key="3">
    <source>
        <dbReference type="Proteomes" id="UP001172155"/>
    </source>
</evidence>
<evidence type="ECO:0000313" key="2">
    <source>
        <dbReference type="EMBL" id="KAK0747140.1"/>
    </source>
</evidence>
<reference evidence="2" key="1">
    <citation type="submission" date="2023-06" db="EMBL/GenBank/DDBJ databases">
        <title>Genome-scale phylogeny and comparative genomics of the fungal order Sordariales.</title>
        <authorList>
            <consortium name="Lawrence Berkeley National Laboratory"/>
            <person name="Hensen N."/>
            <person name="Bonometti L."/>
            <person name="Westerberg I."/>
            <person name="Brannstrom I.O."/>
            <person name="Guillou S."/>
            <person name="Cros-Aarteil S."/>
            <person name="Calhoun S."/>
            <person name="Haridas S."/>
            <person name="Kuo A."/>
            <person name="Mondo S."/>
            <person name="Pangilinan J."/>
            <person name="Riley R."/>
            <person name="LaButti K."/>
            <person name="Andreopoulos B."/>
            <person name="Lipzen A."/>
            <person name="Chen C."/>
            <person name="Yanf M."/>
            <person name="Daum C."/>
            <person name="Ng V."/>
            <person name="Clum A."/>
            <person name="Steindorff A."/>
            <person name="Ohm R."/>
            <person name="Martin F."/>
            <person name="Silar P."/>
            <person name="Natvig D."/>
            <person name="Lalanne C."/>
            <person name="Gautier V."/>
            <person name="Ament-velasquez S.L."/>
            <person name="Kruys A."/>
            <person name="Hutchinson M.I."/>
            <person name="Powell A.J."/>
            <person name="Barry K."/>
            <person name="Miller A.N."/>
            <person name="Grigoriev I.V."/>
            <person name="Debuchy R."/>
            <person name="Gladieux P."/>
            <person name="Thoren M.H."/>
            <person name="Johannesson H."/>
        </authorList>
    </citation>
    <scope>NUCLEOTIDE SEQUENCE</scope>
    <source>
        <strain evidence="2">SMH3187-1</strain>
    </source>
</reference>
<accession>A0AA40EX52</accession>
<sequence length="177" mass="19412">MSEPVKKRRHLQLVPISELGACDPSGRRIQVARDPRAPQQVRDGVETWIETQRQHPNLILTSSASPPQVPAIHRGKEDFFLVPIIMSTPVAVACRFPIGATANQPPVPVDRHAIGPSAESVRPPSATKRHRGIFPVPLPPSTPRPARASTNRDAPRRQQRLRVAALASLRAVPAHRP</sequence>
<organism evidence="2 3">
    <name type="scientific">Schizothecium vesticola</name>
    <dbReference type="NCBI Taxonomy" id="314040"/>
    <lineage>
        <taxon>Eukaryota</taxon>
        <taxon>Fungi</taxon>
        <taxon>Dikarya</taxon>
        <taxon>Ascomycota</taxon>
        <taxon>Pezizomycotina</taxon>
        <taxon>Sordariomycetes</taxon>
        <taxon>Sordariomycetidae</taxon>
        <taxon>Sordariales</taxon>
        <taxon>Schizotheciaceae</taxon>
        <taxon>Schizothecium</taxon>
    </lineage>
</organism>
<dbReference type="Proteomes" id="UP001172155">
    <property type="component" value="Unassembled WGS sequence"/>
</dbReference>
<dbReference type="EMBL" id="JAUKUD010000004">
    <property type="protein sequence ID" value="KAK0747140.1"/>
    <property type="molecule type" value="Genomic_DNA"/>
</dbReference>
<keyword evidence="3" id="KW-1185">Reference proteome</keyword>
<name>A0AA40EX52_9PEZI</name>